<organism evidence="6 8">
    <name type="scientific">Arcobacter porcinus</name>
    <dbReference type="NCBI Taxonomy" id="1935204"/>
    <lineage>
        <taxon>Bacteria</taxon>
        <taxon>Pseudomonadati</taxon>
        <taxon>Campylobacterota</taxon>
        <taxon>Epsilonproteobacteria</taxon>
        <taxon>Campylobacterales</taxon>
        <taxon>Arcobacteraceae</taxon>
        <taxon>Arcobacter</taxon>
    </lineage>
</organism>
<protein>
    <submittedName>
        <fullName evidence="5">C4-dicarboxylate-binding periplasmic protein</fullName>
    </submittedName>
    <submittedName>
        <fullName evidence="6">TRAP transporter, substrate binding protein, DctP family</fullName>
    </submittedName>
</protein>
<dbReference type="InterPro" id="IPR038404">
    <property type="entry name" value="TRAP_DctP_sf"/>
</dbReference>
<dbReference type="EMBL" id="LDIR01000001">
    <property type="protein sequence ID" value="OCL93145.1"/>
    <property type="molecule type" value="Genomic_DNA"/>
</dbReference>
<dbReference type="NCBIfam" id="NF037995">
    <property type="entry name" value="TRAP_S1"/>
    <property type="match status" value="1"/>
</dbReference>
<evidence type="ECO:0000313" key="5">
    <source>
        <dbReference type="EMBL" id="OCL93145.1"/>
    </source>
</evidence>
<dbReference type="GO" id="GO:0030288">
    <property type="term" value="C:outer membrane-bounded periplasmic space"/>
    <property type="evidence" value="ECO:0007669"/>
    <property type="project" value="InterPro"/>
</dbReference>
<evidence type="ECO:0000256" key="4">
    <source>
        <dbReference type="SAM" id="SignalP"/>
    </source>
</evidence>
<feature type="signal peptide" evidence="4">
    <location>
        <begin position="1"/>
        <end position="20"/>
    </location>
</feature>
<dbReference type="EMBL" id="CP036246">
    <property type="protein sequence ID" value="QEP40725.1"/>
    <property type="molecule type" value="Genomic_DNA"/>
</dbReference>
<evidence type="ECO:0000256" key="3">
    <source>
        <dbReference type="ARBA" id="ARBA00022729"/>
    </source>
</evidence>
<keyword evidence="7" id="KW-1185">Reference proteome</keyword>
<evidence type="ECO:0000256" key="2">
    <source>
        <dbReference type="ARBA" id="ARBA00022448"/>
    </source>
</evidence>
<reference evidence="6 8" key="2">
    <citation type="submission" date="2019-09" db="EMBL/GenBank/DDBJ databases">
        <title>Complete genome sequencing of four Arcobacter species reveals a diverse suite of mobile elements.</title>
        <authorList>
            <person name="Miller W.G."/>
            <person name="Yee E."/>
            <person name="Bono J.L."/>
        </authorList>
    </citation>
    <scope>NUCLEOTIDE SEQUENCE [LARGE SCALE GENOMIC DNA]</scope>
    <source>
        <strain evidence="6 8">CCUG 56899</strain>
    </source>
</reference>
<dbReference type="PIRSF" id="PIRSF006470">
    <property type="entry name" value="DctB"/>
    <property type="match status" value="1"/>
</dbReference>
<dbReference type="NCBIfam" id="TIGR00787">
    <property type="entry name" value="dctP"/>
    <property type="match status" value="1"/>
</dbReference>
<keyword evidence="3 4" id="KW-0732">Signal</keyword>
<reference evidence="6 8" key="3">
    <citation type="submission" date="2019-09" db="EMBL/GenBank/DDBJ databases">
        <title>Taxonomic note: a critical rebuttal of the proposed division of the genus Arcobacter into six genera, emended descriptions of Arcobacter anaerophilus and the genus Arcobacter, and an assessment of genus-level boundaries for Epsilonproteobacteria using in silico genomic comparator tools.</title>
        <authorList>
            <person name="On S.L.W."/>
            <person name="Miller W.G."/>
            <person name="Biggs P."/>
            <person name="Cornelius A."/>
            <person name="Vandamme P."/>
        </authorList>
    </citation>
    <scope>NUCLEOTIDE SEQUENCE [LARGE SCALE GENOMIC DNA]</scope>
    <source>
        <strain evidence="6 8">CCUG 56899</strain>
    </source>
</reference>
<keyword evidence="2" id="KW-0813">Transport</keyword>
<comment type="similarity">
    <text evidence="1">Belongs to the bacterial solute-binding protein 7 family.</text>
</comment>
<accession>A0A1C0AZT4</accession>
<sequence length="330" mass="37334">MKRSLLMLTATALLATSGLAADYTMKISHVVSSSTPKGIASDYLKKRIEELTAGKIEVQVFPNSQLYGDADEMKALAMNNVQLIMPSLSKFTSIAPQMQLFDLPFLFRDKDHLYKVMDGEVGDKLKSFINAKKQMLAFDYWDAGFKQLSSSKQAILNPEDGKGLKYRIQSSKVLEAQFKAIGGNPQILPFSEVYSALQQGVVDATENPLSNLYTKKFYEVQSSVTMSNHGYLGYLVVMNQQFWDKLPKDLQEKVAIAMKEATELERKETAIEDQKIREALKKYAEESGRLEIYELSDAQVANWRKVMEKVYPQFYKVIGEDLIKKAINTK</sequence>
<dbReference type="RefSeq" id="WP_066173588.1">
    <property type="nucleotide sequence ID" value="NZ_CP036246.2"/>
</dbReference>
<dbReference type="GO" id="GO:0055085">
    <property type="term" value="P:transmembrane transport"/>
    <property type="evidence" value="ECO:0007669"/>
    <property type="project" value="InterPro"/>
</dbReference>
<dbReference type="Gene3D" id="3.40.190.170">
    <property type="entry name" value="Bacterial extracellular solute-binding protein, family 7"/>
    <property type="match status" value="1"/>
</dbReference>
<dbReference type="InterPro" id="IPR004682">
    <property type="entry name" value="TRAP_DctP"/>
</dbReference>
<dbReference type="PANTHER" id="PTHR33376">
    <property type="match status" value="1"/>
</dbReference>
<name>A0A1C0AZT4_9BACT</name>
<dbReference type="PANTHER" id="PTHR33376:SF7">
    <property type="entry name" value="C4-DICARBOXYLATE-BINDING PROTEIN DCTB"/>
    <property type="match status" value="1"/>
</dbReference>
<evidence type="ECO:0000313" key="8">
    <source>
        <dbReference type="Proteomes" id="UP000322644"/>
    </source>
</evidence>
<evidence type="ECO:0000313" key="6">
    <source>
        <dbReference type="EMBL" id="QEP40725.1"/>
    </source>
</evidence>
<reference evidence="5 7" key="1">
    <citation type="submission" date="2015-05" db="EMBL/GenBank/DDBJ databases">
        <authorList>
            <person name="Rovetto F."/>
            <person name="Cocolin L."/>
            <person name="Illeghems K."/>
            <person name="Van Nieuwerburgh F."/>
            <person name="Houf K."/>
        </authorList>
    </citation>
    <scope>NUCLEOTIDE SEQUENCE [LARGE SCALE GENOMIC DNA]</scope>
    <source>
        <strain evidence="5 7">117434</strain>
    </source>
</reference>
<gene>
    <name evidence="5" type="primary">dctP</name>
    <name evidence="5" type="ORF">AAX28_00687</name>
    <name evidence="6" type="ORF">APORC_1125</name>
</gene>
<dbReference type="AlphaFoldDB" id="A0A1C0AZT4"/>
<evidence type="ECO:0000256" key="1">
    <source>
        <dbReference type="ARBA" id="ARBA00009023"/>
    </source>
</evidence>
<dbReference type="Proteomes" id="UP000322644">
    <property type="component" value="Chromosome"/>
</dbReference>
<dbReference type="InterPro" id="IPR018389">
    <property type="entry name" value="DctP_fam"/>
</dbReference>
<dbReference type="KEGG" id="apoc:APORC_1125"/>
<evidence type="ECO:0000313" key="7">
    <source>
        <dbReference type="Proteomes" id="UP000093159"/>
    </source>
</evidence>
<feature type="chain" id="PRO_5043143711" evidence="4">
    <location>
        <begin position="21"/>
        <end position="330"/>
    </location>
</feature>
<dbReference type="OrthoDB" id="8690069at2"/>
<proteinExistence type="inferred from homology"/>
<dbReference type="Pfam" id="PF03480">
    <property type="entry name" value="DctP"/>
    <property type="match status" value="1"/>
</dbReference>
<dbReference type="Proteomes" id="UP000093159">
    <property type="component" value="Unassembled WGS sequence"/>
</dbReference>